<keyword evidence="3" id="KW-1185">Reference proteome</keyword>
<feature type="compositionally biased region" description="Polar residues" evidence="1">
    <location>
        <begin position="900"/>
        <end position="910"/>
    </location>
</feature>
<dbReference type="AlphaFoldDB" id="A0A9P0PX92"/>
<feature type="compositionally biased region" description="Acidic residues" evidence="1">
    <location>
        <begin position="546"/>
        <end position="557"/>
    </location>
</feature>
<feature type="region of interest" description="Disordered" evidence="1">
    <location>
        <begin position="138"/>
        <end position="193"/>
    </location>
</feature>
<reference evidence="2" key="1">
    <citation type="submission" date="2022-03" db="EMBL/GenBank/DDBJ databases">
        <authorList>
            <person name="Sayadi A."/>
        </authorList>
    </citation>
    <scope>NUCLEOTIDE SEQUENCE</scope>
</reference>
<proteinExistence type="predicted"/>
<protein>
    <submittedName>
        <fullName evidence="2">Uncharacterized protein</fullName>
    </submittedName>
</protein>
<feature type="region of interest" description="Disordered" evidence="1">
    <location>
        <begin position="863"/>
        <end position="947"/>
    </location>
</feature>
<feature type="compositionally biased region" description="Basic residues" evidence="1">
    <location>
        <begin position="702"/>
        <end position="716"/>
    </location>
</feature>
<organism evidence="2 3">
    <name type="scientific">Acanthoscelides obtectus</name>
    <name type="common">Bean weevil</name>
    <name type="synonym">Bruchus obtectus</name>
    <dbReference type="NCBI Taxonomy" id="200917"/>
    <lineage>
        <taxon>Eukaryota</taxon>
        <taxon>Metazoa</taxon>
        <taxon>Ecdysozoa</taxon>
        <taxon>Arthropoda</taxon>
        <taxon>Hexapoda</taxon>
        <taxon>Insecta</taxon>
        <taxon>Pterygota</taxon>
        <taxon>Neoptera</taxon>
        <taxon>Endopterygota</taxon>
        <taxon>Coleoptera</taxon>
        <taxon>Polyphaga</taxon>
        <taxon>Cucujiformia</taxon>
        <taxon>Chrysomeloidea</taxon>
        <taxon>Chrysomelidae</taxon>
        <taxon>Bruchinae</taxon>
        <taxon>Bruchini</taxon>
        <taxon>Acanthoscelides</taxon>
    </lineage>
</organism>
<dbReference type="EMBL" id="CAKOFQ010007492">
    <property type="protein sequence ID" value="CAH2002377.1"/>
    <property type="molecule type" value="Genomic_DNA"/>
</dbReference>
<feature type="region of interest" description="Disordered" evidence="1">
    <location>
        <begin position="691"/>
        <end position="796"/>
    </location>
</feature>
<dbReference type="Proteomes" id="UP001152888">
    <property type="component" value="Unassembled WGS sequence"/>
</dbReference>
<feature type="compositionally biased region" description="Low complexity" evidence="1">
    <location>
        <begin position="646"/>
        <end position="657"/>
    </location>
</feature>
<feature type="region of interest" description="Disordered" evidence="1">
    <location>
        <begin position="643"/>
        <end position="668"/>
    </location>
</feature>
<feature type="region of interest" description="Disordered" evidence="1">
    <location>
        <begin position="50"/>
        <end position="83"/>
    </location>
</feature>
<evidence type="ECO:0000256" key="1">
    <source>
        <dbReference type="SAM" id="MobiDB-lite"/>
    </source>
</evidence>
<feature type="compositionally biased region" description="Polar residues" evidence="1">
    <location>
        <begin position="513"/>
        <end position="532"/>
    </location>
</feature>
<evidence type="ECO:0000313" key="2">
    <source>
        <dbReference type="EMBL" id="CAH2002377.1"/>
    </source>
</evidence>
<gene>
    <name evidence="2" type="ORF">ACAOBT_LOCUS26753</name>
</gene>
<feature type="compositionally biased region" description="Low complexity" evidence="1">
    <location>
        <begin position="146"/>
        <end position="156"/>
    </location>
</feature>
<name>A0A9P0PX92_ACAOB</name>
<feature type="region of interest" description="Disordered" evidence="1">
    <location>
        <begin position="456"/>
        <end position="565"/>
    </location>
</feature>
<feature type="compositionally biased region" description="Polar residues" evidence="1">
    <location>
        <begin position="717"/>
        <end position="729"/>
    </location>
</feature>
<feature type="compositionally biased region" description="Low complexity" evidence="1">
    <location>
        <begin position="763"/>
        <end position="777"/>
    </location>
</feature>
<sequence>MSPATAALNDPKLEKKVTFARLLNKVSAEMSSGSDFEMSLLQTNRLGLAIARPSSTPPSPSADMRSPHSTSSNQGSTSLTSSDLAIPSALSSSISDLLIHRRHNSHHHRLPNGRPKPASADSILAMFRNFSSSTAGVNLPSSLRISPSTTPTASSPQDDLVGDDDSSTSSIHTPISLCSLPPESPVSSRQGSQSIEIPVLDPLSAHKSNQGASSNLLHPPTILLEIPSTINKCLSPIHEMPTPLPSPALTPIMRRSPIMTTPPKDDLELDDDRISVEIPGISVCSDGEEGGRRVDIQIDPQAEDGLIMEEAAAMQMSNCKPKPLRPSPVGQAAPPSSSSLFAPMITIEPPPLVIPTLTVQTPSPTIPQLPTITFGSPPPVRRTNDTCFPFPSPKPSRRMLKDFDKPTSLDLPSAPPLITITCNMSEAESDGDSISPAVNVVATTAGMTYLSPFSMSTRGEHNASESNLSSSGYSSMASPGPSRCGSSNPLCPSEMEDQGPHGSGHGAGHRRQSTPILKSNASAMACSSNEKPQQQDQRRGRSDSETLSDDPLMESNDEGIGTDHIDEKIDDGEVKSAKELEVFMNETETCKLLLDLPLPPMFAAPKCSLEDTTERLLPPPTTNKNSLQLPSIVVQCDSPGCEKHLSPMSSRSESPLSDKTTGMGRFSPQFYGRNKDLLPFTDSDGLYDFPSSDKVNLTTSSHPKKQSRKREKKQLRSIKTPSPTKQQLPHHSLFSHLDIPCKEGPHKVPPPRKLSPKRRINRSQVVSSSSSSDSITSMREMRLSSSSPSPDTIRWSSPVAWSADKCSRSLEASAEEANDVQESPSLPNTLDFSKIHYSHQKVSRLRAISHQIRFLRRLEQSLKRKDRAVSPDSLDSGEESPRATSPLLQRPRPQAEIRKSNSSGLLQMSGVSIGGRRNGNRRSGERTGQQEPLLAQPVVLTGSGYSD</sequence>
<feature type="compositionally biased region" description="Low complexity" evidence="1">
    <location>
        <begin position="464"/>
        <end position="482"/>
    </location>
</feature>
<evidence type="ECO:0000313" key="3">
    <source>
        <dbReference type="Proteomes" id="UP001152888"/>
    </source>
</evidence>
<accession>A0A9P0PX92</accession>
<comment type="caution">
    <text evidence="2">The sequence shown here is derived from an EMBL/GenBank/DDBJ whole genome shotgun (WGS) entry which is preliminary data.</text>
</comment>
<feature type="region of interest" description="Disordered" evidence="1">
    <location>
        <begin position="369"/>
        <end position="398"/>
    </location>
</feature>
<feature type="compositionally biased region" description="Low complexity" evidence="1">
    <location>
        <begin position="67"/>
        <end position="83"/>
    </location>
</feature>
<dbReference type="OrthoDB" id="418245at2759"/>